<organism evidence="1 2">
    <name type="scientific">Enterococcus gallinarum</name>
    <dbReference type="NCBI Taxonomy" id="1353"/>
    <lineage>
        <taxon>Bacteria</taxon>
        <taxon>Bacillati</taxon>
        <taxon>Bacillota</taxon>
        <taxon>Bacilli</taxon>
        <taxon>Lactobacillales</taxon>
        <taxon>Enterococcaceae</taxon>
        <taxon>Enterococcus</taxon>
    </lineage>
</organism>
<dbReference type="AlphaFoldDB" id="A0AAE4HP21"/>
<evidence type="ECO:0000313" key="2">
    <source>
        <dbReference type="Proteomes" id="UP001183682"/>
    </source>
</evidence>
<dbReference type="Gene3D" id="1.10.150.240">
    <property type="entry name" value="Putative phosphatase, domain 2"/>
    <property type="match status" value="1"/>
</dbReference>
<dbReference type="Pfam" id="PF13419">
    <property type="entry name" value="HAD_2"/>
    <property type="match status" value="1"/>
</dbReference>
<dbReference type="EMBL" id="JARPZN010000001">
    <property type="protein sequence ID" value="MDT2688830.1"/>
    <property type="molecule type" value="Genomic_DNA"/>
</dbReference>
<keyword evidence="1" id="KW-0378">Hydrolase</keyword>
<comment type="caution">
    <text evidence="1">The sequence shown here is derived from an EMBL/GenBank/DDBJ whole genome shotgun (WGS) entry which is preliminary data.</text>
</comment>
<dbReference type="InterPro" id="IPR023198">
    <property type="entry name" value="PGP-like_dom2"/>
</dbReference>
<dbReference type="GO" id="GO:0016787">
    <property type="term" value="F:hydrolase activity"/>
    <property type="evidence" value="ECO:0007669"/>
    <property type="project" value="UniProtKB-KW"/>
</dbReference>
<dbReference type="SUPFAM" id="SSF56784">
    <property type="entry name" value="HAD-like"/>
    <property type="match status" value="1"/>
</dbReference>
<dbReference type="InterPro" id="IPR036412">
    <property type="entry name" value="HAD-like_sf"/>
</dbReference>
<proteinExistence type="predicted"/>
<reference evidence="1" key="1">
    <citation type="submission" date="2023-03" db="EMBL/GenBank/DDBJ databases">
        <authorList>
            <person name="Shen W."/>
            <person name="Cai J."/>
        </authorList>
    </citation>
    <scope>NUCLEOTIDE SEQUENCE</scope>
    <source>
        <strain evidence="1">K69-2</strain>
    </source>
</reference>
<protein>
    <submittedName>
        <fullName evidence="1">HAD hydrolase-like protein</fullName>
    </submittedName>
</protein>
<name>A0AAE4HP21_ENTGA</name>
<evidence type="ECO:0000313" key="1">
    <source>
        <dbReference type="EMBL" id="MDT2688830.1"/>
    </source>
</evidence>
<sequence length="69" mass="8154">MVKGIIFDFDGTLVDTEEVAYQAVKQYLRDTYQVTYTRRDYQKSIGSADGVFYQHLEKISREARRCRSH</sequence>
<accession>A0AAE4HP21</accession>
<gene>
    <name evidence="1" type="ORF">P7E30_01250</name>
</gene>
<dbReference type="Proteomes" id="UP001183682">
    <property type="component" value="Unassembled WGS sequence"/>
</dbReference>
<dbReference type="InterPro" id="IPR041492">
    <property type="entry name" value="HAD_2"/>
</dbReference>
<dbReference type="RefSeq" id="WP_280115106.1">
    <property type="nucleotide sequence ID" value="NZ_JARPZN010000001.1"/>
</dbReference>